<dbReference type="PANTHER" id="PTHR47953:SF19">
    <property type="entry name" value="OS06G0641600 PROTEIN"/>
    <property type="match status" value="1"/>
</dbReference>
<dbReference type="PANTHER" id="PTHR47953">
    <property type="entry name" value="OS08G0105600 PROTEIN"/>
    <property type="match status" value="1"/>
</dbReference>
<accession>B9SRU4</accession>
<organism evidence="12 13">
    <name type="scientific">Ricinus communis</name>
    <name type="common">Castor bean</name>
    <dbReference type="NCBI Taxonomy" id="3988"/>
    <lineage>
        <taxon>Eukaryota</taxon>
        <taxon>Viridiplantae</taxon>
        <taxon>Streptophyta</taxon>
        <taxon>Embryophyta</taxon>
        <taxon>Tracheophyta</taxon>
        <taxon>Spermatophyta</taxon>
        <taxon>Magnoliopsida</taxon>
        <taxon>eudicotyledons</taxon>
        <taxon>Gunneridae</taxon>
        <taxon>Pentapetalae</taxon>
        <taxon>rosids</taxon>
        <taxon>fabids</taxon>
        <taxon>Malpighiales</taxon>
        <taxon>Euphorbiaceae</taxon>
        <taxon>Acalyphoideae</taxon>
        <taxon>Acalypheae</taxon>
        <taxon>Ricinus</taxon>
    </lineage>
</organism>
<dbReference type="GO" id="GO:0016491">
    <property type="term" value="F:oxidoreductase activity"/>
    <property type="evidence" value="ECO:0000318"/>
    <property type="project" value="GO_Central"/>
</dbReference>
<dbReference type="InterPro" id="IPR052306">
    <property type="entry name" value="CYP450_71D"/>
</dbReference>
<evidence type="ECO:0000256" key="1">
    <source>
        <dbReference type="ARBA" id="ARBA00001971"/>
    </source>
</evidence>
<comment type="cofactor">
    <cofactor evidence="1">
        <name>heme</name>
        <dbReference type="ChEBI" id="CHEBI:30413"/>
    </cofactor>
</comment>
<dbReference type="GO" id="GO:0005506">
    <property type="term" value="F:iron ion binding"/>
    <property type="evidence" value="ECO:0007669"/>
    <property type="project" value="InterPro"/>
</dbReference>
<keyword evidence="8 12" id="KW-0560">Oxidoreductase</keyword>
<dbReference type="GO" id="GO:0016705">
    <property type="term" value="F:oxidoreductase activity, acting on paired donors, with incorporation or reduction of molecular oxygen"/>
    <property type="evidence" value="ECO:0007669"/>
    <property type="project" value="InterPro"/>
</dbReference>
<keyword evidence="5" id="KW-0812">Transmembrane</keyword>
<evidence type="ECO:0000256" key="5">
    <source>
        <dbReference type="ARBA" id="ARBA00022692"/>
    </source>
</evidence>
<keyword evidence="10" id="KW-0503">Monooxygenase</keyword>
<evidence type="ECO:0000256" key="7">
    <source>
        <dbReference type="ARBA" id="ARBA00022989"/>
    </source>
</evidence>
<keyword evidence="7" id="KW-1133">Transmembrane helix</keyword>
<keyword evidence="9" id="KW-0408">Iron</keyword>
<dbReference type="GO" id="GO:0020037">
    <property type="term" value="F:heme binding"/>
    <property type="evidence" value="ECO:0007669"/>
    <property type="project" value="InterPro"/>
</dbReference>
<evidence type="ECO:0000313" key="12">
    <source>
        <dbReference type="EMBL" id="EEF33625.1"/>
    </source>
</evidence>
<dbReference type="AlphaFoldDB" id="B9SRU4"/>
<dbReference type="eggNOG" id="KOG0156">
    <property type="taxonomic scope" value="Eukaryota"/>
</dbReference>
<keyword evidence="11" id="KW-0472">Membrane</keyword>
<comment type="similarity">
    <text evidence="3">Belongs to the cytochrome P450 family.</text>
</comment>
<dbReference type="GO" id="GO:0004497">
    <property type="term" value="F:monooxygenase activity"/>
    <property type="evidence" value="ECO:0007669"/>
    <property type="project" value="UniProtKB-KW"/>
</dbReference>
<evidence type="ECO:0000256" key="4">
    <source>
        <dbReference type="ARBA" id="ARBA00022617"/>
    </source>
</evidence>
<gene>
    <name evidence="12" type="ORF">RCOM_0515650</name>
</gene>
<proteinExistence type="inferred from homology"/>
<reference evidence="13" key="1">
    <citation type="journal article" date="2010" name="Nat. Biotechnol.">
        <title>Draft genome sequence of the oilseed species Ricinus communis.</title>
        <authorList>
            <person name="Chan A.P."/>
            <person name="Crabtree J."/>
            <person name="Zhao Q."/>
            <person name="Lorenzi H."/>
            <person name="Orvis J."/>
            <person name="Puiu D."/>
            <person name="Melake-Berhan A."/>
            <person name="Jones K.M."/>
            <person name="Redman J."/>
            <person name="Chen G."/>
            <person name="Cahoon E.B."/>
            <person name="Gedil M."/>
            <person name="Stanke M."/>
            <person name="Haas B.J."/>
            <person name="Wortman J.R."/>
            <person name="Fraser-Liggett C.M."/>
            <person name="Ravel J."/>
            <person name="Rabinowicz P.D."/>
        </authorList>
    </citation>
    <scope>NUCLEOTIDE SEQUENCE [LARGE SCALE GENOMIC DNA]</scope>
    <source>
        <strain evidence="13">cv. Hale</strain>
    </source>
</reference>
<dbReference type="SUPFAM" id="SSF48264">
    <property type="entry name" value="Cytochrome P450"/>
    <property type="match status" value="1"/>
</dbReference>
<dbReference type="InterPro" id="IPR001128">
    <property type="entry name" value="Cyt_P450"/>
</dbReference>
<keyword evidence="13" id="KW-1185">Reference proteome</keyword>
<name>B9SRU4_RICCO</name>
<dbReference type="GO" id="GO:0016020">
    <property type="term" value="C:membrane"/>
    <property type="evidence" value="ECO:0007669"/>
    <property type="project" value="UniProtKB-SubCell"/>
</dbReference>
<evidence type="ECO:0000256" key="6">
    <source>
        <dbReference type="ARBA" id="ARBA00022723"/>
    </source>
</evidence>
<keyword evidence="4" id="KW-0349">Heme</keyword>
<dbReference type="Pfam" id="PF00067">
    <property type="entry name" value="p450"/>
    <property type="match status" value="2"/>
</dbReference>
<comment type="subcellular location">
    <subcellularLocation>
        <location evidence="2">Membrane</location>
        <topology evidence="2">Single-pass membrane protein</topology>
    </subcellularLocation>
</comment>
<evidence type="ECO:0000256" key="10">
    <source>
        <dbReference type="ARBA" id="ARBA00023033"/>
    </source>
</evidence>
<sequence length="251" mass="28442">MDIIFGTYGDHWRQLRKLCTLELLSAKRIESFSSVRGEELSNFLMFLHSKAGTPVNLSKKLFALTNNIIARIAVRKSKNQEALLNLIEDVIEAAGGFRIADVFPSLQFLRSSLAQEEVRQVFGETGKIEEARVHELKYLRAVFKETLSLHLPLAMIPREFKVKTKIDGYDIYPKTKALVNVWAIGRDPTVWGKRICPGMTLAITTVEPFMANTLFYFDWKFGDGVTADTFDMSECFGASIKRKTDLILAKP</sequence>
<evidence type="ECO:0000256" key="8">
    <source>
        <dbReference type="ARBA" id="ARBA00023002"/>
    </source>
</evidence>
<evidence type="ECO:0000313" key="13">
    <source>
        <dbReference type="Proteomes" id="UP000008311"/>
    </source>
</evidence>
<evidence type="ECO:0000256" key="2">
    <source>
        <dbReference type="ARBA" id="ARBA00004167"/>
    </source>
</evidence>
<evidence type="ECO:0000256" key="3">
    <source>
        <dbReference type="ARBA" id="ARBA00010617"/>
    </source>
</evidence>
<protein>
    <submittedName>
        <fullName evidence="12">Cytochrome P450, putative</fullName>
        <ecNumber evidence="12">1.14.13.88</ecNumber>
    </submittedName>
</protein>
<dbReference type="EC" id="1.14.13.88" evidence="12"/>
<keyword evidence="6" id="KW-0479">Metal-binding</keyword>
<evidence type="ECO:0000256" key="11">
    <source>
        <dbReference type="ARBA" id="ARBA00023136"/>
    </source>
</evidence>
<dbReference type="Gene3D" id="1.10.630.10">
    <property type="entry name" value="Cytochrome P450"/>
    <property type="match status" value="2"/>
</dbReference>
<dbReference type="InParanoid" id="B9SRU4"/>
<dbReference type="EMBL" id="EQ974104">
    <property type="protein sequence ID" value="EEF33625.1"/>
    <property type="molecule type" value="Genomic_DNA"/>
</dbReference>
<dbReference type="InterPro" id="IPR036396">
    <property type="entry name" value="Cyt_P450_sf"/>
</dbReference>
<dbReference type="Proteomes" id="UP000008311">
    <property type="component" value="Unassembled WGS sequence"/>
</dbReference>
<evidence type="ECO:0000256" key="9">
    <source>
        <dbReference type="ARBA" id="ARBA00023004"/>
    </source>
</evidence>